<feature type="chain" id="PRO_5011529313" description="Porin" evidence="1">
    <location>
        <begin position="24"/>
        <end position="386"/>
    </location>
</feature>
<organism evidence="2 3">
    <name type="scientific">Ferrimonas sediminum</name>
    <dbReference type="NCBI Taxonomy" id="718193"/>
    <lineage>
        <taxon>Bacteria</taxon>
        <taxon>Pseudomonadati</taxon>
        <taxon>Pseudomonadota</taxon>
        <taxon>Gammaproteobacteria</taxon>
        <taxon>Alteromonadales</taxon>
        <taxon>Ferrimonadaceae</taxon>
        <taxon>Ferrimonas</taxon>
    </lineage>
</organism>
<evidence type="ECO:0000313" key="2">
    <source>
        <dbReference type="EMBL" id="SDI75635.1"/>
    </source>
</evidence>
<dbReference type="AlphaFoldDB" id="A0A1G8N694"/>
<dbReference type="Pfam" id="PF19577">
    <property type="entry name" value="DcaP"/>
    <property type="match status" value="1"/>
</dbReference>
<keyword evidence="3" id="KW-1185">Reference proteome</keyword>
<dbReference type="OrthoDB" id="190887at2"/>
<evidence type="ECO:0000313" key="3">
    <source>
        <dbReference type="Proteomes" id="UP000199527"/>
    </source>
</evidence>
<reference evidence="3" key="1">
    <citation type="submission" date="2016-10" db="EMBL/GenBank/DDBJ databases">
        <authorList>
            <person name="Varghese N."/>
            <person name="Submissions S."/>
        </authorList>
    </citation>
    <scope>NUCLEOTIDE SEQUENCE [LARGE SCALE GENOMIC DNA]</scope>
    <source>
        <strain evidence="3">DSM 23317</strain>
    </source>
</reference>
<evidence type="ECO:0000256" key="1">
    <source>
        <dbReference type="SAM" id="SignalP"/>
    </source>
</evidence>
<dbReference type="InterPro" id="IPR045748">
    <property type="entry name" value="DcaP"/>
</dbReference>
<proteinExistence type="predicted"/>
<evidence type="ECO:0008006" key="4">
    <source>
        <dbReference type="Google" id="ProtNLM"/>
    </source>
</evidence>
<protein>
    <recommendedName>
        <fullName evidence="4">Porin</fullName>
    </recommendedName>
</protein>
<feature type="signal peptide" evidence="1">
    <location>
        <begin position="1"/>
        <end position="23"/>
    </location>
</feature>
<sequence length="386" mass="42429">MKLLNRTALAVAALLTPVAATQAAVSLQSLSDTEFAFGGYVKADLMVSNYSEGAPDDNNISRQFYVPGAIYGDSSRGKSVTDFHARETRFNFAATNEIDGHKLKFFVEMDFLTHTDGNERVSNSYSPRLRHAFVSVDNWLVGQTWTTFQDVGALPEALDFVGAAEGTTFARQGQIRYTNGGWQFALENPSSTFTDYTTGVRKTGSSDLIPDLIARYNFKTGSSKFMLAALLRELEYEEENMDESTFGWALSGSGVIPVGSGRDTFKFMANVGEGAGRYMALNFVNGAVLGNGEVEAITTYSGFASYQHWWDEKWRSNITASALEADYDTSPVAAVNETSYSGNINLLYSPVKPITVGVEYLYALNERTDGTDADLSRFMFSLKYVL</sequence>
<keyword evidence="1" id="KW-0732">Signal</keyword>
<dbReference type="EMBL" id="FNEM01000003">
    <property type="protein sequence ID" value="SDI75635.1"/>
    <property type="molecule type" value="Genomic_DNA"/>
</dbReference>
<dbReference type="SUPFAM" id="SSF56935">
    <property type="entry name" value="Porins"/>
    <property type="match status" value="1"/>
</dbReference>
<name>A0A1G8N694_9GAMM</name>
<dbReference type="Proteomes" id="UP000199527">
    <property type="component" value="Unassembled WGS sequence"/>
</dbReference>
<accession>A0A1G8N694</accession>
<gene>
    <name evidence="2" type="ORF">SAMN04488540_10329</name>
</gene>
<dbReference type="RefSeq" id="WP_090363454.1">
    <property type="nucleotide sequence ID" value="NZ_FNEM01000003.1"/>
</dbReference>